<protein>
    <submittedName>
        <fullName evidence="2">Uncharacterized protein</fullName>
    </submittedName>
</protein>
<dbReference type="Proteomes" id="UP000274822">
    <property type="component" value="Unassembled WGS sequence"/>
</dbReference>
<dbReference type="AlphaFoldDB" id="A0A433Q857"/>
<feature type="non-terminal residue" evidence="2">
    <location>
        <position position="1"/>
    </location>
</feature>
<keyword evidence="3" id="KW-1185">Reference proteome</keyword>
<reference evidence="2 3" key="1">
    <citation type="journal article" date="2018" name="New Phytol.">
        <title>Phylogenomics of Endogonaceae and evolution of mycorrhizas within Mucoromycota.</title>
        <authorList>
            <person name="Chang Y."/>
            <person name="Desiro A."/>
            <person name="Na H."/>
            <person name="Sandor L."/>
            <person name="Lipzen A."/>
            <person name="Clum A."/>
            <person name="Barry K."/>
            <person name="Grigoriev I.V."/>
            <person name="Martin F.M."/>
            <person name="Stajich J.E."/>
            <person name="Smith M.E."/>
            <person name="Bonito G."/>
            <person name="Spatafora J.W."/>
        </authorList>
    </citation>
    <scope>NUCLEOTIDE SEQUENCE [LARGE SCALE GENOMIC DNA]</scope>
    <source>
        <strain evidence="2 3">AD002</strain>
    </source>
</reference>
<organism evidence="2 3">
    <name type="scientific">Jimgerdemannia flammicorona</name>
    <dbReference type="NCBI Taxonomy" id="994334"/>
    <lineage>
        <taxon>Eukaryota</taxon>
        <taxon>Fungi</taxon>
        <taxon>Fungi incertae sedis</taxon>
        <taxon>Mucoromycota</taxon>
        <taxon>Mucoromycotina</taxon>
        <taxon>Endogonomycetes</taxon>
        <taxon>Endogonales</taxon>
        <taxon>Endogonaceae</taxon>
        <taxon>Jimgerdemannia</taxon>
    </lineage>
</organism>
<accession>A0A433Q857</accession>
<dbReference type="EMBL" id="RBNJ01011547">
    <property type="protein sequence ID" value="RUS25974.1"/>
    <property type="molecule type" value="Genomic_DNA"/>
</dbReference>
<proteinExistence type="predicted"/>
<feature type="compositionally biased region" description="Basic and acidic residues" evidence="1">
    <location>
        <begin position="27"/>
        <end position="36"/>
    </location>
</feature>
<gene>
    <name evidence="2" type="ORF">BC938DRAFT_471400</name>
</gene>
<feature type="region of interest" description="Disordered" evidence="1">
    <location>
        <begin position="182"/>
        <end position="205"/>
    </location>
</feature>
<feature type="region of interest" description="Disordered" evidence="1">
    <location>
        <begin position="1"/>
        <end position="36"/>
    </location>
</feature>
<evidence type="ECO:0000313" key="3">
    <source>
        <dbReference type="Proteomes" id="UP000274822"/>
    </source>
</evidence>
<evidence type="ECO:0000256" key="1">
    <source>
        <dbReference type="SAM" id="MobiDB-lite"/>
    </source>
</evidence>
<comment type="caution">
    <text evidence="2">The sequence shown here is derived from an EMBL/GenBank/DDBJ whole genome shotgun (WGS) entry which is preliminary data.</text>
</comment>
<evidence type="ECO:0000313" key="2">
    <source>
        <dbReference type="EMBL" id="RUS25974.1"/>
    </source>
</evidence>
<sequence>DPQCEGVTRKGGQEVEANVPATGENGATEKTDYDGYDERQRLVGTAIDHADVGDVAKDPEADYMGRGWRVSNGNRHARIGIGIGSEAEVDATDNGQDGEDDAMGVDVERAGGGIGGIACDKFDGQCVDDGHEEVEHEDPIGGSPGGYWQDGELPSMTLWALFPWELLNVINAKPLLQIQSHSNHARNHRQDNVPQVRKRPDHPIPSTASLRYMAASAPRPGVLHLHVGHGDFNSVGAKEDDAGWERVRQLTLLTPRSVGAKIRQIQRAKGMQIMDTAKFSLLDVHGLEF</sequence>
<name>A0A433Q857_9FUNG</name>